<reference evidence="3 4" key="1">
    <citation type="submission" date="2019-06" db="EMBL/GenBank/DDBJ databases">
        <title>Genome Sequence of the Brown Rot Fungal Pathogen Monilinia laxa.</title>
        <authorList>
            <person name="De Miccolis Angelini R.M."/>
            <person name="Landi L."/>
            <person name="Abate D."/>
            <person name="Pollastro S."/>
            <person name="Romanazzi G."/>
            <person name="Faretra F."/>
        </authorList>
    </citation>
    <scope>NUCLEOTIDE SEQUENCE [LARGE SCALE GENOMIC DNA]</scope>
    <source>
        <strain evidence="3 4">Mlax316</strain>
    </source>
</reference>
<gene>
    <name evidence="3" type="ORF">EYC80_009566</name>
</gene>
<feature type="compositionally biased region" description="Low complexity" evidence="1">
    <location>
        <begin position="218"/>
        <end position="232"/>
    </location>
</feature>
<organism evidence="3 4">
    <name type="scientific">Monilinia laxa</name>
    <name type="common">Brown rot fungus</name>
    <name type="synonym">Sclerotinia laxa</name>
    <dbReference type="NCBI Taxonomy" id="61186"/>
    <lineage>
        <taxon>Eukaryota</taxon>
        <taxon>Fungi</taxon>
        <taxon>Dikarya</taxon>
        <taxon>Ascomycota</taxon>
        <taxon>Pezizomycotina</taxon>
        <taxon>Leotiomycetes</taxon>
        <taxon>Helotiales</taxon>
        <taxon>Sclerotiniaceae</taxon>
        <taxon>Monilinia</taxon>
    </lineage>
</organism>
<feature type="transmembrane region" description="Helical" evidence="2">
    <location>
        <begin position="175"/>
        <end position="197"/>
    </location>
</feature>
<dbReference type="OrthoDB" id="3560145at2759"/>
<keyword evidence="2" id="KW-0472">Membrane</keyword>
<proteinExistence type="predicted"/>
<keyword evidence="2" id="KW-1133">Transmembrane helix</keyword>
<accession>A0A5N6JYE6</accession>
<evidence type="ECO:0000313" key="3">
    <source>
        <dbReference type="EMBL" id="KAB8294117.1"/>
    </source>
</evidence>
<keyword evidence="2" id="KW-0812">Transmembrane</keyword>
<feature type="region of interest" description="Disordered" evidence="1">
    <location>
        <begin position="135"/>
        <end position="172"/>
    </location>
</feature>
<dbReference type="AlphaFoldDB" id="A0A5N6JYE6"/>
<sequence length="274" mass="29658">MAQVWTFETPISVNATFPVNLTWNPRTFNSLNYGNFLLNLWLLRDDAQGDTVVSVHLPYLLASDHNVYNYSVLWTPTLDDIDINVPQAGTHQLAWEQSNNNPGLDPSNTSFEGYSRGFNVRAPVSLNSSSILAPTATSASNPSATSSTSITSPTPKNSNTSNSTSSSSGTSNPTVTGLVISFSLLILLFSGAAFWSVRKYRRVRKKTLNPETMPPGHTLTPSSSPDSLLLPPGEMEGYQRRDIKPAERPAAVDVAEISPTPSVHTSERSNGCSN</sequence>
<feature type="region of interest" description="Disordered" evidence="1">
    <location>
        <begin position="208"/>
        <end position="238"/>
    </location>
</feature>
<evidence type="ECO:0000256" key="2">
    <source>
        <dbReference type="SAM" id="Phobius"/>
    </source>
</evidence>
<protein>
    <submittedName>
        <fullName evidence="3">Uncharacterized protein</fullName>
    </submittedName>
</protein>
<name>A0A5N6JYE6_MONLA</name>
<dbReference type="Proteomes" id="UP000326757">
    <property type="component" value="Unassembled WGS sequence"/>
</dbReference>
<comment type="caution">
    <text evidence="3">The sequence shown here is derived from an EMBL/GenBank/DDBJ whole genome shotgun (WGS) entry which is preliminary data.</text>
</comment>
<dbReference type="EMBL" id="VIGI01000011">
    <property type="protein sequence ID" value="KAB8294117.1"/>
    <property type="molecule type" value="Genomic_DNA"/>
</dbReference>
<evidence type="ECO:0000256" key="1">
    <source>
        <dbReference type="SAM" id="MobiDB-lite"/>
    </source>
</evidence>
<keyword evidence="4" id="KW-1185">Reference proteome</keyword>
<evidence type="ECO:0000313" key="4">
    <source>
        <dbReference type="Proteomes" id="UP000326757"/>
    </source>
</evidence>